<dbReference type="AlphaFoldDB" id="A0A951QN89"/>
<accession>A0A951QN89</accession>
<reference evidence="1" key="2">
    <citation type="journal article" date="2022" name="Microbiol. Resour. Announc.">
        <title>Metagenome Sequencing to Explore Phylogenomics of Terrestrial Cyanobacteria.</title>
        <authorList>
            <person name="Ward R.D."/>
            <person name="Stajich J.E."/>
            <person name="Johansen J.R."/>
            <person name="Huntemann M."/>
            <person name="Clum A."/>
            <person name="Foster B."/>
            <person name="Foster B."/>
            <person name="Roux S."/>
            <person name="Palaniappan K."/>
            <person name="Varghese N."/>
            <person name="Mukherjee S."/>
            <person name="Reddy T.B.K."/>
            <person name="Daum C."/>
            <person name="Copeland A."/>
            <person name="Chen I.A."/>
            <person name="Ivanova N.N."/>
            <person name="Kyrpides N.C."/>
            <person name="Shapiro N."/>
            <person name="Eloe-Fadrosh E.A."/>
            <person name="Pietrasiak N."/>
        </authorList>
    </citation>
    <scope>NUCLEOTIDE SEQUENCE</scope>
    <source>
        <strain evidence="1">GSE-NOS-MK-12-04C</strain>
    </source>
</reference>
<protein>
    <submittedName>
        <fullName evidence="1">Uncharacterized protein</fullName>
    </submittedName>
</protein>
<comment type="caution">
    <text evidence="1">The sequence shown here is derived from an EMBL/GenBank/DDBJ whole genome shotgun (WGS) entry which is preliminary data.</text>
</comment>
<gene>
    <name evidence="1" type="ORF">KME60_16435</name>
</gene>
<name>A0A951QN89_9CYAN</name>
<evidence type="ECO:0000313" key="1">
    <source>
        <dbReference type="EMBL" id="MBW4668961.1"/>
    </source>
</evidence>
<dbReference type="Proteomes" id="UP000729701">
    <property type="component" value="Unassembled WGS sequence"/>
</dbReference>
<proteinExistence type="predicted"/>
<evidence type="ECO:0000313" key="2">
    <source>
        <dbReference type="Proteomes" id="UP000729701"/>
    </source>
</evidence>
<sequence length="47" mass="5183">MRYLTVVVSGCLANLGGAYLTLVQVRYFVESMNAGKGFIAIAHRMNF</sequence>
<organism evidence="1 2">
    <name type="scientific">Cyanomargarita calcarea GSE-NOS-MK-12-04C</name>
    <dbReference type="NCBI Taxonomy" id="2839659"/>
    <lineage>
        <taxon>Bacteria</taxon>
        <taxon>Bacillati</taxon>
        <taxon>Cyanobacteriota</taxon>
        <taxon>Cyanophyceae</taxon>
        <taxon>Nostocales</taxon>
        <taxon>Cyanomargaritaceae</taxon>
        <taxon>Cyanomargarita</taxon>
    </lineage>
</organism>
<dbReference type="EMBL" id="JAHHGZ010000016">
    <property type="protein sequence ID" value="MBW4668961.1"/>
    <property type="molecule type" value="Genomic_DNA"/>
</dbReference>
<reference evidence="1" key="1">
    <citation type="submission" date="2021-05" db="EMBL/GenBank/DDBJ databases">
        <authorList>
            <person name="Pietrasiak N."/>
            <person name="Ward R."/>
            <person name="Stajich J.E."/>
            <person name="Kurbessoian T."/>
        </authorList>
    </citation>
    <scope>NUCLEOTIDE SEQUENCE</scope>
    <source>
        <strain evidence="1">GSE-NOS-MK-12-04C</strain>
    </source>
</reference>